<dbReference type="EMBL" id="LSMT01000480">
    <property type="protein sequence ID" value="PFX17343.1"/>
    <property type="molecule type" value="Genomic_DNA"/>
</dbReference>
<reference evidence="3" key="1">
    <citation type="journal article" date="2017" name="bioRxiv">
        <title>Comparative analysis of the genomes of Stylophora pistillata and Acropora digitifera provides evidence for extensive differences between species of corals.</title>
        <authorList>
            <person name="Voolstra C.R."/>
            <person name="Li Y."/>
            <person name="Liew Y.J."/>
            <person name="Baumgarten S."/>
            <person name="Zoccola D."/>
            <person name="Flot J.-F."/>
            <person name="Tambutte S."/>
            <person name="Allemand D."/>
            <person name="Aranda M."/>
        </authorList>
    </citation>
    <scope>NUCLEOTIDE SEQUENCE [LARGE SCALE GENOMIC DNA]</scope>
</reference>
<feature type="coiled-coil region" evidence="1">
    <location>
        <begin position="19"/>
        <end position="88"/>
    </location>
</feature>
<protein>
    <submittedName>
        <fullName evidence="2">Uncharacterized protein</fullName>
    </submittedName>
</protein>
<keyword evidence="3" id="KW-1185">Reference proteome</keyword>
<sequence length="94" mass="10823">MGEKKFLSIMKVVKTALILLDMKEQAAQMEAQKQQLAKEKKDLNSKEKELERQEAAQQECMEVGVTILREANAKLRDAMRNKDFKEVSVARCHD</sequence>
<proteinExistence type="predicted"/>
<evidence type="ECO:0000313" key="3">
    <source>
        <dbReference type="Proteomes" id="UP000225706"/>
    </source>
</evidence>
<name>A0A2B4RKL7_STYPI</name>
<accession>A0A2B4RKL7</accession>
<keyword evidence="1" id="KW-0175">Coiled coil</keyword>
<comment type="caution">
    <text evidence="2">The sequence shown here is derived from an EMBL/GenBank/DDBJ whole genome shotgun (WGS) entry which is preliminary data.</text>
</comment>
<gene>
    <name evidence="2" type="ORF">AWC38_SpisGene18336</name>
</gene>
<dbReference type="Proteomes" id="UP000225706">
    <property type="component" value="Unassembled WGS sequence"/>
</dbReference>
<organism evidence="2 3">
    <name type="scientific">Stylophora pistillata</name>
    <name type="common">Smooth cauliflower coral</name>
    <dbReference type="NCBI Taxonomy" id="50429"/>
    <lineage>
        <taxon>Eukaryota</taxon>
        <taxon>Metazoa</taxon>
        <taxon>Cnidaria</taxon>
        <taxon>Anthozoa</taxon>
        <taxon>Hexacorallia</taxon>
        <taxon>Scleractinia</taxon>
        <taxon>Astrocoeniina</taxon>
        <taxon>Pocilloporidae</taxon>
        <taxon>Stylophora</taxon>
    </lineage>
</organism>
<evidence type="ECO:0000313" key="2">
    <source>
        <dbReference type="EMBL" id="PFX17343.1"/>
    </source>
</evidence>
<dbReference type="AlphaFoldDB" id="A0A2B4RKL7"/>
<evidence type="ECO:0000256" key="1">
    <source>
        <dbReference type="SAM" id="Coils"/>
    </source>
</evidence>